<dbReference type="GO" id="GO:0017136">
    <property type="term" value="F:histone deacetylase activity, NAD-dependent"/>
    <property type="evidence" value="ECO:0007669"/>
    <property type="project" value="TreeGrafter"/>
</dbReference>
<keyword evidence="1" id="KW-0808">Transferase</keyword>
<sequence>MDDRIESLAVAIADAETVVALTGAGVSTASGIPSFRGDGGIWEQFDQRDFHYRRFEADPEGFWRDRLDLRETFYGGEEVEPNAAHRALADLEGDGHLDAVITQNVDGLHRAAGSGAVIELHGTNREVECVECGRRIPAESAFDRAEDGELPPQCEECGGVLKPAVVLFGEPMPDEPTIRAHKLAGRSDLFLAIGTSLQVQPAAGLPARAQRAGATLAVVNLEATPISGRAEYDLRMDVTEALPALVAAIA</sequence>
<evidence type="ECO:0000256" key="1">
    <source>
        <dbReference type="ARBA" id="ARBA00022679"/>
    </source>
</evidence>
<dbReference type="InterPro" id="IPR050134">
    <property type="entry name" value="NAD-dep_sirtuin_deacylases"/>
</dbReference>
<dbReference type="Proteomes" id="UP000663525">
    <property type="component" value="Chromosome"/>
</dbReference>
<feature type="active site" description="Proton acceptor" evidence="3">
    <location>
        <position position="121"/>
    </location>
</feature>
<dbReference type="GO" id="GO:0046872">
    <property type="term" value="F:metal ion binding"/>
    <property type="evidence" value="ECO:0007669"/>
    <property type="project" value="UniProtKB-KW"/>
</dbReference>
<feature type="binding site" evidence="3">
    <location>
        <position position="157"/>
    </location>
    <ligand>
        <name>Zn(2+)</name>
        <dbReference type="ChEBI" id="CHEBI:29105"/>
    </ligand>
</feature>
<reference evidence="5" key="1">
    <citation type="submission" date="2020-11" db="EMBL/GenBank/DDBJ databases">
        <title>Carbohydrate-dependent, anaerobic sulfur respiration: A novel catabolism in halophilic archaea.</title>
        <authorList>
            <person name="Sorokin D.Y."/>
            <person name="Messina E."/>
            <person name="Smedile F."/>
            <person name="La Cono V."/>
            <person name="Hallsworth J.E."/>
            <person name="Yakimov M.M."/>
        </authorList>
    </citation>
    <scope>NUCLEOTIDE SEQUENCE</scope>
    <source>
        <strain evidence="5">HSR12-1</strain>
    </source>
</reference>
<dbReference type="InterPro" id="IPR026590">
    <property type="entry name" value="Ssirtuin_cat_dom"/>
</dbReference>
<keyword evidence="3" id="KW-0862">Zinc</keyword>
<dbReference type="Pfam" id="PF02146">
    <property type="entry name" value="SIR2"/>
    <property type="match status" value="1"/>
</dbReference>
<feature type="domain" description="Deacetylase sirtuin-type" evidence="4">
    <location>
        <begin position="1"/>
        <end position="250"/>
    </location>
</feature>
<feature type="binding site" evidence="3">
    <location>
        <position position="154"/>
    </location>
    <ligand>
        <name>Zn(2+)</name>
        <dbReference type="ChEBI" id="CHEBI:29105"/>
    </ligand>
</feature>
<evidence type="ECO:0000256" key="2">
    <source>
        <dbReference type="ARBA" id="ARBA00023027"/>
    </source>
</evidence>
<evidence type="ECO:0000256" key="3">
    <source>
        <dbReference type="PROSITE-ProRule" id="PRU00236"/>
    </source>
</evidence>
<dbReference type="PANTHER" id="PTHR11085">
    <property type="entry name" value="NAD-DEPENDENT PROTEIN DEACYLASE SIRTUIN-5, MITOCHONDRIAL-RELATED"/>
    <property type="match status" value="1"/>
</dbReference>
<proteinExistence type="predicted"/>
<evidence type="ECO:0000313" key="5">
    <source>
        <dbReference type="EMBL" id="QSG05186.1"/>
    </source>
</evidence>
<dbReference type="InterPro" id="IPR029035">
    <property type="entry name" value="DHS-like_NAD/FAD-binding_dom"/>
</dbReference>
<dbReference type="EMBL" id="CP064787">
    <property type="protein sequence ID" value="QSG05186.1"/>
    <property type="molecule type" value="Genomic_DNA"/>
</dbReference>
<dbReference type="RefSeq" id="WP_229114897.1">
    <property type="nucleotide sequence ID" value="NZ_CP064787.1"/>
</dbReference>
<dbReference type="GeneID" id="68854468"/>
<dbReference type="CDD" id="cd01407">
    <property type="entry name" value="SIR2-fam"/>
    <property type="match status" value="1"/>
</dbReference>
<feature type="binding site" evidence="3">
    <location>
        <position position="129"/>
    </location>
    <ligand>
        <name>Zn(2+)</name>
        <dbReference type="ChEBI" id="CHEBI:29105"/>
    </ligand>
</feature>
<evidence type="ECO:0000259" key="4">
    <source>
        <dbReference type="PROSITE" id="PS50305"/>
    </source>
</evidence>
<keyword evidence="3" id="KW-0479">Metal-binding</keyword>
<dbReference type="PANTHER" id="PTHR11085:SF4">
    <property type="entry name" value="NAD-DEPENDENT PROTEIN DEACYLASE"/>
    <property type="match status" value="1"/>
</dbReference>
<evidence type="ECO:0000313" key="6">
    <source>
        <dbReference type="Proteomes" id="UP000663525"/>
    </source>
</evidence>
<keyword evidence="2" id="KW-0520">NAD</keyword>
<name>A0A897N4D1_9EURY</name>
<accession>A0A897N4D1</accession>
<dbReference type="InterPro" id="IPR026591">
    <property type="entry name" value="Sirtuin_cat_small_dom_sf"/>
</dbReference>
<dbReference type="AlphaFoldDB" id="A0A897N4D1"/>
<dbReference type="InterPro" id="IPR003000">
    <property type="entry name" value="Sirtuin"/>
</dbReference>
<gene>
    <name evidence="5" type="primary">sir2</name>
    <name evidence="5" type="ORF">HSR121_0834</name>
</gene>
<dbReference type="SUPFAM" id="SSF52467">
    <property type="entry name" value="DHS-like NAD/FAD-binding domain"/>
    <property type="match status" value="1"/>
</dbReference>
<dbReference type="Gene3D" id="3.40.50.1220">
    <property type="entry name" value="TPP-binding domain"/>
    <property type="match status" value="1"/>
</dbReference>
<dbReference type="Gene3D" id="3.30.1600.10">
    <property type="entry name" value="SIR2/SIRT2 'Small Domain"/>
    <property type="match status" value="1"/>
</dbReference>
<dbReference type="GO" id="GO:0070403">
    <property type="term" value="F:NAD+ binding"/>
    <property type="evidence" value="ECO:0007669"/>
    <property type="project" value="InterPro"/>
</dbReference>
<dbReference type="PROSITE" id="PS50305">
    <property type="entry name" value="SIRTUIN"/>
    <property type="match status" value="1"/>
</dbReference>
<organism evidence="5 6">
    <name type="scientific">Halapricum desulfuricans</name>
    <dbReference type="NCBI Taxonomy" id="2841257"/>
    <lineage>
        <taxon>Archaea</taxon>
        <taxon>Methanobacteriati</taxon>
        <taxon>Methanobacteriota</taxon>
        <taxon>Stenosarchaea group</taxon>
        <taxon>Halobacteria</taxon>
        <taxon>Halobacteriales</taxon>
        <taxon>Haloarculaceae</taxon>
        <taxon>Halapricum</taxon>
    </lineage>
</organism>
<dbReference type="NCBIfam" id="NF001753">
    <property type="entry name" value="PRK00481.1-3"/>
    <property type="match status" value="1"/>
</dbReference>
<feature type="binding site" evidence="3">
    <location>
        <position position="132"/>
    </location>
    <ligand>
        <name>Zn(2+)</name>
        <dbReference type="ChEBI" id="CHEBI:29105"/>
    </ligand>
</feature>
<protein>
    <submittedName>
        <fullName evidence="5">NAD-dependent protein deacetylase, SIR2 family</fullName>
    </submittedName>
</protein>